<evidence type="ECO:0000259" key="1">
    <source>
        <dbReference type="PROSITE" id="PS50878"/>
    </source>
</evidence>
<dbReference type="SUPFAM" id="SSF56672">
    <property type="entry name" value="DNA/RNA polymerases"/>
    <property type="match status" value="1"/>
</dbReference>
<name>V9GZZ8_9MUSC</name>
<dbReference type="InterPro" id="IPR043502">
    <property type="entry name" value="DNA/RNA_pol_sf"/>
</dbReference>
<reference evidence="2" key="2">
    <citation type="submission" date="1995-03" db="EMBL/GenBank/DDBJ databases">
        <authorList>
            <person name="Lathe W.C."/>
        </authorList>
    </citation>
    <scope>NUCLEOTIDE SEQUENCE</scope>
</reference>
<sequence length="400" mass="44905">VDGCPQGSICGPYIWNLMMDTLLRQLEQVCKCCAYADDLIIMVEGQSRAEIEALAGAHLRTVCDWGNSVGVSLAMDKTTTMLLKGRLSASRHPSIGLNGAFLRYVTEVKYLGITFGERMCFTPHFTGLKRRLLGVVGQVRRILRNEWGLSRRAVRTIYNGLFVACATYGSSVWCDAVTTVVGRKKVLACQRVTMMGCMPVCRTVSTEAMQVLLGVPPLDLEVRRRAVLFKVKRRIPLLQGEWLADRNVESLGLSVCKKLLDECVMSDWQVRWDTCLNGRDTYRYIRDVTFVGSRPDFGFNLSLGFLLTGHGSLNAFLHQRRLSDTQECHCGLSEETWEHVLCECPSYEDLRSLSAFGVRQVRGGFDVSQALSTSDRVRLLNEFARAAFARRRVLTHQGIV</sequence>
<keyword evidence="2" id="KW-0695">RNA-directed DNA polymerase</keyword>
<dbReference type="PANTHER" id="PTHR37557">
    <property type="entry name" value="115 KDA PROTEIN IN TYPE-1 RETROTRANSPOSABLE ELEMENT R1DM-LIKE PROTEIN-RELATED-RELATED"/>
    <property type="match status" value="1"/>
</dbReference>
<dbReference type="GO" id="GO:0003964">
    <property type="term" value="F:RNA-directed DNA polymerase activity"/>
    <property type="evidence" value="ECO:0007669"/>
    <property type="project" value="UniProtKB-KW"/>
</dbReference>
<dbReference type="Pfam" id="PF00078">
    <property type="entry name" value="RVT_1"/>
    <property type="match status" value="1"/>
</dbReference>
<gene>
    <name evidence="3" type="primary">ORF2</name>
</gene>
<keyword evidence="2" id="KW-0808">Transferase</keyword>
<reference evidence="2" key="1">
    <citation type="journal article" date="1995" name="Mol. Biol. Evol.">
        <title>Evolutionary stability of the R1 retrotransposable element in the genus Drosophila.</title>
        <authorList>
            <person name="Lathe W.C.III."/>
            <person name="Burke W.D."/>
            <person name="Eickbush D.G."/>
            <person name="Eickbush T.H."/>
        </authorList>
    </citation>
    <scope>NUCLEOTIDE SEQUENCE</scope>
</reference>
<dbReference type="PROSITE" id="PS50878">
    <property type="entry name" value="RT_POL"/>
    <property type="match status" value="1"/>
</dbReference>
<feature type="non-terminal residue" evidence="2">
    <location>
        <position position="1"/>
    </location>
</feature>
<proteinExistence type="predicted"/>
<keyword evidence="2" id="KW-0548">Nucleotidyltransferase</keyword>
<accession>V9GZZ8</accession>
<dbReference type="EMBL" id="U23192">
    <property type="protein sequence ID" value="AAA90996.1"/>
    <property type="molecule type" value="Genomic_DNA"/>
</dbReference>
<dbReference type="FlyBase" id="FBgn0286359">
    <property type="gene designation" value="Dnet\R1B-element\ORF2"/>
</dbReference>
<dbReference type="PANTHER" id="PTHR37557:SF4">
    <property type="entry name" value="CCHC-TYPE DOMAIN-CONTAINING PROTEIN"/>
    <property type="match status" value="1"/>
</dbReference>
<organism evidence="2">
    <name type="scientific">Drosophila neotestacea</name>
    <dbReference type="NCBI Taxonomy" id="38839"/>
    <lineage>
        <taxon>Eukaryota</taxon>
        <taxon>Metazoa</taxon>
        <taxon>Ecdysozoa</taxon>
        <taxon>Arthropoda</taxon>
        <taxon>Hexapoda</taxon>
        <taxon>Insecta</taxon>
        <taxon>Pterygota</taxon>
        <taxon>Neoptera</taxon>
        <taxon>Endopterygota</taxon>
        <taxon>Diptera</taxon>
        <taxon>Brachycera</taxon>
        <taxon>Muscomorpha</taxon>
        <taxon>Ephydroidea</taxon>
        <taxon>Drosophilidae</taxon>
        <taxon>Drosophila</taxon>
    </lineage>
</organism>
<feature type="domain" description="Reverse transcriptase" evidence="1">
    <location>
        <begin position="1"/>
        <end position="115"/>
    </location>
</feature>
<evidence type="ECO:0000313" key="3">
    <source>
        <dbReference type="FlyBase" id="FBgn0286359"/>
    </source>
</evidence>
<dbReference type="InterPro" id="IPR000477">
    <property type="entry name" value="RT_dom"/>
</dbReference>
<evidence type="ECO:0000313" key="2">
    <source>
        <dbReference type="EMBL" id="AAA90996.1"/>
    </source>
</evidence>
<protein>
    <submittedName>
        <fullName evidence="2">Reverse transcriptase</fullName>
    </submittedName>
</protein>
<dbReference type="AlphaFoldDB" id="V9GZZ8"/>